<dbReference type="InterPro" id="IPR051466">
    <property type="entry name" value="D-amino_acid_metab_enzyme"/>
</dbReference>
<proteinExistence type="inferred from homology"/>
<dbReference type="EMBL" id="JAOTJC010000013">
    <property type="protein sequence ID" value="MCU7556000.1"/>
    <property type="molecule type" value="Genomic_DNA"/>
</dbReference>
<dbReference type="InterPro" id="IPR026956">
    <property type="entry name" value="D-ser_dehydrat-like_dom"/>
</dbReference>
<evidence type="ECO:0000256" key="2">
    <source>
        <dbReference type="ARBA" id="ARBA00023239"/>
    </source>
</evidence>
<comment type="caution">
    <text evidence="4">The sequence shown here is derived from an EMBL/GenBank/DDBJ whole genome shotgun (WGS) entry which is preliminary data.</text>
</comment>
<accession>A0ABT2VRQ7</accession>
<dbReference type="Pfam" id="PF01168">
    <property type="entry name" value="Ala_racemase_N"/>
    <property type="match status" value="1"/>
</dbReference>
<evidence type="ECO:0000256" key="1">
    <source>
        <dbReference type="ARBA" id="ARBA00005323"/>
    </source>
</evidence>
<dbReference type="PANTHER" id="PTHR28004">
    <property type="entry name" value="ZGC:162816-RELATED"/>
    <property type="match status" value="1"/>
</dbReference>
<reference evidence="5" key="1">
    <citation type="submission" date="2023-07" db="EMBL/GenBank/DDBJ databases">
        <title>Study on multiphase classification of strain Alteromonas salexigens isolated from the Yellow Sea.</title>
        <authorList>
            <person name="Sun L."/>
        </authorList>
    </citation>
    <scope>NUCLEOTIDE SEQUENCE [LARGE SCALE GENOMIC DNA]</scope>
    <source>
        <strain evidence="5">ASW11-19</strain>
    </source>
</reference>
<sequence length="375" mass="40297">MPENTMMTPACLIDEAKFKRNVERVANHVAAQGCQLRPHVKTLKSVAAARYYAPPGTPITVSTLAEASYFLAAGYRDILYAVVVTPNKLSEVASLVADGAQLTVMVDSVAGASALSEAWQSPHTLQVAIEVDVDGHRAGIQPDAEALPDIATLLCKAEKLQFHGLVAHAGASYGSFTPAARHDMAEQEVARMQHAVRHLTEHGFTCQMVSIGSTPTALEDVDRTGITEIRAGVYATFDCVMAGLDVCKVDDIALSVLTSVIGTQPHKGQVLIDAGWMALSRDTGTATTSFDCGYGLVCDLEGKLLDGWYVAHTNQEHGIICHRDGGKVATDMFRFGQMLRILPVHACATASQFSQYTVVDAHMQTQAVWSRVNGW</sequence>
<evidence type="ECO:0000259" key="3">
    <source>
        <dbReference type="SMART" id="SM01119"/>
    </source>
</evidence>
<dbReference type="SUPFAM" id="SSF51419">
    <property type="entry name" value="PLP-binding barrel"/>
    <property type="match status" value="1"/>
</dbReference>
<dbReference type="SMART" id="SM01119">
    <property type="entry name" value="D-ser_dehydrat"/>
    <property type="match status" value="1"/>
</dbReference>
<feature type="domain" description="D-serine dehydratase-like" evidence="3">
    <location>
        <begin position="253"/>
        <end position="360"/>
    </location>
</feature>
<keyword evidence="4" id="KW-0413">Isomerase</keyword>
<dbReference type="GO" id="GO:0008784">
    <property type="term" value="F:alanine racemase activity"/>
    <property type="evidence" value="ECO:0007669"/>
    <property type="project" value="UniProtKB-EC"/>
</dbReference>
<protein>
    <submittedName>
        <fullName evidence="4">Alanine racemase</fullName>
        <ecNumber evidence="4">5.1.1.1</ecNumber>
    </submittedName>
</protein>
<name>A0ABT2VRQ7_9ALTE</name>
<dbReference type="PANTHER" id="PTHR28004:SF2">
    <property type="entry name" value="D-SERINE DEHYDRATASE"/>
    <property type="match status" value="1"/>
</dbReference>
<dbReference type="Pfam" id="PF14031">
    <property type="entry name" value="D-ser_dehydrat"/>
    <property type="match status" value="1"/>
</dbReference>
<dbReference type="Gene3D" id="2.40.37.20">
    <property type="entry name" value="D-serine dehydratase-like domain"/>
    <property type="match status" value="1"/>
</dbReference>
<dbReference type="RefSeq" id="WP_262996215.1">
    <property type="nucleotide sequence ID" value="NZ_JAOTJC010000013.1"/>
</dbReference>
<dbReference type="InterPro" id="IPR001608">
    <property type="entry name" value="Ala_racemase_N"/>
</dbReference>
<gene>
    <name evidence="4" type="ORF">OCL06_15525</name>
</gene>
<comment type="similarity">
    <text evidence="1">Belongs to the DSD1 family.</text>
</comment>
<evidence type="ECO:0000313" key="4">
    <source>
        <dbReference type="EMBL" id="MCU7556000.1"/>
    </source>
</evidence>
<dbReference type="InterPro" id="IPR042208">
    <property type="entry name" value="D-ser_dehydrat-like_sf"/>
</dbReference>
<evidence type="ECO:0000313" key="5">
    <source>
        <dbReference type="Proteomes" id="UP001209257"/>
    </source>
</evidence>
<keyword evidence="2" id="KW-0456">Lyase</keyword>
<keyword evidence="5" id="KW-1185">Reference proteome</keyword>
<dbReference type="Gene3D" id="3.20.20.10">
    <property type="entry name" value="Alanine racemase"/>
    <property type="match status" value="1"/>
</dbReference>
<dbReference type="InterPro" id="IPR029066">
    <property type="entry name" value="PLP-binding_barrel"/>
</dbReference>
<dbReference type="Proteomes" id="UP001209257">
    <property type="component" value="Unassembled WGS sequence"/>
</dbReference>
<dbReference type="EC" id="5.1.1.1" evidence="4"/>
<organism evidence="4 5">
    <name type="scientific">Alteromonas salexigens</name>
    <dbReference type="NCBI Taxonomy" id="2982530"/>
    <lineage>
        <taxon>Bacteria</taxon>
        <taxon>Pseudomonadati</taxon>
        <taxon>Pseudomonadota</taxon>
        <taxon>Gammaproteobacteria</taxon>
        <taxon>Alteromonadales</taxon>
        <taxon>Alteromonadaceae</taxon>
        <taxon>Alteromonas/Salinimonas group</taxon>
        <taxon>Alteromonas</taxon>
    </lineage>
</organism>